<proteinExistence type="predicted"/>
<evidence type="ECO:0000313" key="3">
    <source>
        <dbReference type="EMBL" id="QDU85592.1"/>
    </source>
</evidence>
<keyword evidence="2" id="KW-0472">Membrane</keyword>
<dbReference type="InterPro" id="IPR051533">
    <property type="entry name" value="WaaL-like"/>
</dbReference>
<feature type="transmembrane region" description="Helical" evidence="2">
    <location>
        <begin position="195"/>
        <end position="223"/>
    </location>
</feature>
<dbReference type="SMART" id="SM00028">
    <property type="entry name" value="TPR"/>
    <property type="match status" value="2"/>
</dbReference>
<feature type="transmembrane region" description="Helical" evidence="2">
    <location>
        <begin position="401"/>
        <end position="420"/>
    </location>
</feature>
<reference evidence="3 4" key="1">
    <citation type="submission" date="2019-02" db="EMBL/GenBank/DDBJ databases">
        <title>Deep-cultivation of Planctomycetes and their phenomic and genomic characterization uncovers novel biology.</title>
        <authorList>
            <person name="Wiegand S."/>
            <person name="Jogler M."/>
            <person name="Boedeker C."/>
            <person name="Pinto D."/>
            <person name="Vollmers J."/>
            <person name="Rivas-Marin E."/>
            <person name="Kohn T."/>
            <person name="Peeters S.H."/>
            <person name="Heuer A."/>
            <person name="Rast P."/>
            <person name="Oberbeckmann S."/>
            <person name="Bunk B."/>
            <person name="Jeske O."/>
            <person name="Meyerdierks A."/>
            <person name="Storesund J.E."/>
            <person name="Kallscheuer N."/>
            <person name="Luecker S."/>
            <person name="Lage O.M."/>
            <person name="Pohl T."/>
            <person name="Merkel B.J."/>
            <person name="Hornburger P."/>
            <person name="Mueller R.-W."/>
            <person name="Bruemmer F."/>
            <person name="Labrenz M."/>
            <person name="Spormann A.M."/>
            <person name="Op den Camp H."/>
            <person name="Overmann J."/>
            <person name="Amann R."/>
            <person name="Jetten M.S.M."/>
            <person name="Mascher T."/>
            <person name="Medema M.H."/>
            <person name="Devos D.P."/>
            <person name="Kaster A.-K."/>
            <person name="Ovreas L."/>
            <person name="Rohde M."/>
            <person name="Galperin M.Y."/>
            <person name="Jogler C."/>
        </authorList>
    </citation>
    <scope>NUCLEOTIDE SEQUENCE [LARGE SCALE GENOMIC DNA]</scope>
    <source>
        <strain evidence="3 4">Pla163</strain>
    </source>
</reference>
<evidence type="ECO:0000256" key="1">
    <source>
        <dbReference type="SAM" id="MobiDB-lite"/>
    </source>
</evidence>
<feature type="transmembrane region" description="Helical" evidence="2">
    <location>
        <begin position="50"/>
        <end position="70"/>
    </location>
</feature>
<feature type="transmembrane region" description="Helical" evidence="2">
    <location>
        <begin position="77"/>
        <end position="95"/>
    </location>
</feature>
<dbReference type="PANTHER" id="PTHR37422">
    <property type="entry name" value="TEICHURONIC ACID BIOSYNTHESIS PROTEIN TUAE"/>
    <property type="match status" value="1"/>
</dbReference>
<feature type="transmembrane region" description="Helical" evidence="2">
    <location>
        <begin position="235"/>
        <end position="256"/>
    </location>
</feature>
<feature type="transmembrane region" description="Helical" evidence="2">
    <location>
        <begin position="128"/>
        <end position="146"/>
    </location>
</feature>
<organism evidence="3 4">
    <name type="scientific">Rohdeia mirabilis</name>
    <dbReference type="NCBI Taxonomy" id="2528008"/>
    <lineage>
        <taxon>Bacteria</taxon>
        <taxon>Pseudomonadati</taxon>
        <taxon>Planctomycetota</taxon>
        <taxon>Planctomycetia</taxon>
        <taxon>Planctomycetia incertae sedis</taxon>
        <taxon>Rohdeia</taxon>
    </lineage>
</organism>
<dbReference type="InterPro" id="IPR019734">
    <property type="entry name" value="TPR_rpt"/>
</dbReference>
<dbReference type="EMBL" id="CP036290">
    <property type="protein sequence ID" value="QDU85592.1"/>
    <property type="molecule type" value="Genomic_DNA"/>
</dbReference>
<dbReference type="InterPro" id="IPR011990">
    <property type="entry name" value="TPR-like_helical_dom_sf"/>
</dbReference>
<dbReference type="GO" id="GO:0016874">
    <property type="term" value="F:ligase activity"/>
    <property type="evidence" value="ECO:0007669"/>
    <property type="project" value="UniProtKB-KW"/>
</dbReference>
<dbReference type="OrthoDB" id="274640at2"/>
<dbReference type="RefSeq" id="WP_145189231.1">
    <property type="nucleotide sequence ID" value="NZ_CP036290.1"/>
</dbReference>
<dbReference type="Gene3D" id="1.25.40.10">
    <property type="entry name" value="Tetratricopeptide repeat domain"/>
    <property type="match status" value="1"/>
</dbReference>
<dbReference type="SUPFAM" id="SSF48452">
    <property type="entry name" value="TPR-like"/>
    <property type="match status" value="1"/>
</dbReference>
<gene>
    <name evidence="3" type="ORF">Pla163_27240</name>
</gene>
<feature type="transmembrane region" description="Helical" evidence="2">
    <location>
        <begin position="462"/>
        <end position="481"/>
    </location>
</feature>
<keyword evidence="2" id="KW-0812">Transmembrane</keyword>
<evidence type="ECO:0000313" key="4">
    <source>
        <dbReference type="Proteomes" id="UP000319342"/>
    </source>
</evidence>
<keyword evidence="3" id="KW-0436">Ligase</keyword>
<dbReference type="Proteomes" id="UP000319342">
    <property type="component" value="Chromosome"/>
</dbReference>
<protein>
    <submittedName>
        <fullName evidence="3">O-Antigen ligase</fullName>
    </submittedName>
</protein>
<feature type="region of interest" description="Disordered" evidence="1">
    <location>
        <begin position="273"/>
        <end position="305"/>
    </location>
</feature>
<feature type="transmembrane region" description="Helical" evidence="2">
    <location>
        <begin position="372"/>
        <end position="395"/>
    </location>
</feature>
<name>A0A518D287_9BACT</name>
<accession>A0A518D287</accession>
<dbReference type="PANTHER" id="PTHR37422:SF13">
    <property type="entry name" value="LIPOPOLYSACCHARIDE BIOSYNTHESIS PROTEIN PA4999-RELATED"/>
    <property type="match status" value="1"/>
</dbReference>
<dbReference type="AlphaFoldDB" id="A0A518D287"/>
<sequence length="772" mass="81604">MPPATTPTAAPTSADRSLGAQLLPWLLVLPIALLGLPFESWLSRFDPEPTLTATALVALVMWPVALATFGARPKRPWHVAALAIPIVVALSTLLGTDRVEGLRATIQSGVLALGFLGATHLDRKGRRALCRGLVLVTLLFLVPGLFRSIAEGPLALAGPLGNVGPTNQVALAGAAVGVWMVTLRRGSWRFLGGAAALAFALHAVLAPVLAGGLALVVCLGLSATVSPFAQDLRRARAVLAGTAGALLFAVIAVGFAHRGGDGDVEAVHATSNAAAVEQQESDAAPATTEGDSNAATDEEHGLEVSSAMPDHLGGARVRWLIWQTLPTMVAEGGPLGAGAGQFAAAYPPYRDPLERRASTWGTQLEHPHNDWLLVWAEYGWLGGLLATVLLIWVAWRAFTGLLSNEVASSALGAALIALLVNAGAHSVLLYNPASGLIAAVLCGACSGARGPNHVGLPRRVRTSFAVLALAVAIAVPSVPLWKHGRAMADFIERRAPHATSTVDLATLDDLSLAVAHAVETCPEAVLARSIEVQLALEYIAAGIEVERWQRKAAEAIQVRLDARPFSTAALLDRGQVALYARDVVDARAAWRAALEIDPEHPVALANLARLELTHGDVDLCLGLLERLTRLGDFTGSDRREMVRWAVRNGLEPDRAAIALGLDPDHPTAIYDEGERRDDELAKGIAHHLWGRQHMDRDDIQAAVRSFKQAVVAYGRDGIDAPLAILESASAQWLDGDSVRAREALATLPVVSVTAPAFMVHRRLAEAARQIAH</sequence>
<evidence type="ECO:0000256" key="2">
    <source>
        <dbReference type="SAM" id="Phobius"/>
    </source>
</evidence>
<feature type="transmembrane region" description="Helical" evidence="2">
    <location>
        <begin position="22"/>
        <end position="38"/>
    </location>
</feature>
<keyword evidence="2" id="KW-1133">Transmembrane helix</keyword>
<keyword evidence="4" id="KW-1185">Reference proteome</keyword>
<feature type="transmembrane region" description="Helical" evidence="2">
    <location>
        <begin position="427"/>
        <end position="450"/>
    </location>
</feature>